<evidence type="ECO:0000313" key="2">
    <source>
        <dbReference type="Proteomes" id="UP000069771"/>
    </source>
</evidence>
<name>A0A140DRZ6_9FIRM</name>
<dbReference type="Proteomes" id="UP000069771">
    <property type="component" value="Chromosome"/>
</dbReference>
<gene>
    <name evidence="1" type="ORF">AALO17_02890</name>
</gene>
<proteinExistence type="predicted"/>
<sequence length="59" mass="6532">MFLIELPFGQLHIYLIGCTHPFLSKEKRAFALCLTVSLFRNPVATAGHRESASGRGRTA</sequence>
<reference evidence="1 2" key="1">
    <citation type="journal article" date="2016" name="Gut Pathog.">
        <title>Whole genome sequencing of "Faecalibaculum rodentium" ALO17, isolated from C57BL/6J laboratory mouse feces.</title>
        <authorList>
            <person name="Lim S."/>
            <person name="Chang D.H."/>
            <person name="Ahn S."/>
            <person name="Kim B.C."/>
        </authorList>
    </citation>
    <scope>NUCLEOTIDE SEQUENCE [LARGE SCALE GENOMIC DNA]</scope>
    <source>
        <strain evidence="1 2">Alo17</strain>
    </source>
</reference>
<dbReference type="KEGG" id="fro:AALO17_02890"/>
<organism evidence="1 2">
    <name type="scientific">Faecalibaculum rodentium</name>
    <dbReference type="NCBI Taxonomy" id="1702221"/>
    <lineage>
        <taxon>Bacteria</taxon>
        <taxon>Bacillati</taxon>
        <taxon>Bacillota</taxon>
        <taxon>Erysipelotrichia</taxon>
        <taxon>Erysipelotrichales</taxon>
        <taxon>Erysipelotrichaceae</taxon>
        <taxon>Faecalibaculum</taxon>
    </lineage>
</organism>
<dbReference type="EMBL" id="CP011391">
    <property type="protein sequence ID" value="AMK53423.1"/>
    <property type="molecule type" value="Genomic_DNA"/>
</dbReference>
<dbReference type="STRING" id="1702221.AALO17_02890"/>
<accession>A0A140DRZ6</accession>
<evidence type="ECO:0000313" key="1">
    <source>
        <dbReference type="EMBL" id="AMK53423.1"/>
    </source>
</evidence>
<protein>
    <submittedName>
        <fullName evidence="1">Uncharacterized protein</fullName>
    </submittedName>
</protein>
<dbReference type="AlphaFoldDB" id="A0A140DRZ6"/>
<keyword evidence="2" id="KW-1185">Reference proteome</keyword>